<keyword evidence="7" id="KW-0614">Plasmid</keyword>
<dbReference type="InterPro" id="IPR029753">
    <property type="entry name" value="D-isomer_DH_CS"/>
</dbReference>
<keyword evidence="2 4" id="KW-0560">Oxidoreductase</keyword>
<dbReference type="RefSeq" id="WP_244661378.1">
    <property type="nucleotide sequence ID" value="NZ_CP063208.1"/>
</dbReference>
<dbReference type="Gene3D" id="3.40.50.720">
    <property type="entry name" value="NAD(P)-binding Rossmann-like Domain"/>
    <property type="match status" value="2"/>
</dbReference>
<proteinExistence type="inferred from homology"/>
<dbReference type="GO" id="GO:0051287">
    <property type="term" value="F:NAD binding"/>
    <property type="evidence" value="ECO:0007669"/>
    <property type="project" value="InterPro"/>
</dbReference>
<dbReference type="EC" id="1.1.1.-" evidence="7"/>
<dbReference type="Pfam" id="PF02826">
    <property type="entry name" value="2-Hacid_dh_C"/>
    <property type="match status" value="1"/>
</dbReference>
<dbReference type="InterPro" id="IPR050418">
    <property type="entry name" value="D-iso_2-hydroxyacid_DH_PdxB"/>
</dbReference>
<dbReference type="CDD" id="cd05299">
    <property type="entry name" value="CtBP_dh"/>
    <property type="match status" value="1"/>
</dbReference>
<dbReference type="InterPro" id="IPR043322">
    <property type="entry name" value="CtBP"/>
</dbReference>
<dbReference type="AlphaFoldDB" id="A0A871BMS3"/>
<dbReference type="InterPro" id="IPR006140">
    <property type="entry name" value="D-isomer_DH_NAD-bd"/>
</dbReference>
<evidence type="ECO:0000313" key="7">
    <source>
        <dbReference type="EMBL" id="QOS14096.1"/>
    </source>
</evidence>
<evidence type="ECO:0000256" key="1">
    <source>
        <dbReference type="ARBA" id="ARBA00005854"/>
    </source>
</evidence>
<name>A0A871BMS3_HALGI</name>
<protein>
    <submittedName>
        <fullName evidence="7">D-2-hydroxyacid dehydrogenase</fullName>
        <ecNumber evidence="7">1.1.1.-</ecNumber>
    </submittedName>
</protein>
<keyword evidence="3" id="KW-0520">NAD</keyword>
<dbReference type="InterPro" id="IPR036291">
    <property type="entry name" value="NAD(P)-bd_dom_sf"/>
</dbReference>
<sequence>MPYEIAIIDNKETNISVETGPLADIDANVVTTEATTPNEIVEAADGADVLIVDAGMPVTGEVLNELDSLKIVGRSGVGLDNIDISTAVDNDITVVHTPAYCIEEVSTHALTLLLACARKLRQLDNSVRSGDWDWSVAVPLERLAGQTLGLVAFGKIPRRLVEKVAGFDFNIVAYDPYVDAREMVDYGVSKVTFEELLSQSDMISVHAPLTPETSGLFDVDAFEQVKDDAVIVNTGRGGVLDESALYEALSEGRLRGVGLDVMAEEPPGESPLFELENVLVSPHTAWYSEQSQEDAQEAVTRNIVEVLNGKSPDGVYDSTSEWLK</sequence>
<dbReference type="Proteomes" id="UP000663064">
    <property type="component" value="Plasmid pHGLR3"/>
</dbReference>
<evidence type="ECO:0000256" key="4">
    <source>
        <dbReference type="RuleBase" id="RU003719"/>
    </source>
</evidence>
<evidence type="ECO:0000256" key="3">
    <source>
        <dbReference type="ARBA" id="ARBA00023027"/>
    </source>
</evidence>
<dbReference type="PANTHER" id="PTHR43761:SF1">
    <property type="entry name" value="D-ISOMER SPECIFIC 2-HYDROXYACID DEHYDROGENASE CATALYTIC DOMAIN-CONTAINING PROTEIN-RELATED"/>
    <property type="match status" value="1"/>
</dbReference>
<geneLocation type="plasmid" evidence="7 8">
    <name>pHGLR3</name>
</geneLocation>
<dbReference type="GeneID" id="59461615"/>
<accession>A0A871BMS3</accession>
<evidence type="ECO:0000259" key="6">
    <source>
        <dbReference type="Pfam" id="PF02826"/>
    </source>
</evidence>
<feature type="domain" description="D-isomer specific 2-hydroxyacid dehydrogenase catalytic" evidence="5">
    <location>
        <begin position="27"/>
        <end position="314"/>
    </location>
</feature>
<evidence type="ECO:0000259" key="5">
    <source>
        <dbReference type="Pfam" id="PF00389"/>
    </source>
</evidence>
<dbReference type="EMBL" id="CP063208">
    <property type="protein sequence ID" value="QOS14096.1"/>
    <property type="molecule type" value="Genomic_DNA"/>
</dbReference>
<dbReference type="SUPFAM" id="SSF51735">
    <property type="entry name" value="NAD(P)-binding Rossmann-fold domains"/>
    <property type="match status" value="1"/>
</dbReference>
<evidence type="ECO:0000313" key="8">
    <source>
        <dbReference type="Proteomes" id="UP000663064"/>
    </source>
</evidence>
<dbReference type="GO" id="GO:0016616">
    <property type="term" value="F:oxidoreductase activity, acting on the CH-OH group of donors, NAD or NADP as acceptor"/>
    <property type="evidence" value="ECO:0007669"/>
    <property type="project" value="InterPro"/>
</dbReference>
<evidence type="ECO:0000256" key="2">
    <source>
        <dbReference type="ARBA" id="ARBA00023002"/>
    </source>
</evidence>
<dbReference type="PANTHER" id="PTHR43761">
    <property type="entry name" value="D-ISOMER SPECIFIC 2-HYDROXYACID DEHYDROGENASE FAMILY PROTEIN (AFU_ORTHOLOGUE AFUA_1G13630)"/>
    <property type="match status" value="1"/>
</dbReference>
<gene>
    <name evidence="7" type="ORF">HfgLR_25070</name>
</gene>
<feature type="domain" description="D-isomer specific 2-hydroxyacid dehydrogenase NAD-binding" evidence="6">
    <location>
        <begin position="110"/>
        <end position="285"/>
    </location>
</feature>
<dbReference type="InterPro" id="IPR006139">
    <property type="entry name" value="D-isomer_2_OHA_DH_cat_dom"/>
</dbReference>
<dbReference type="SUPFAM" id="SSF52283">
    <property type="entry name" value="Formate/glycerate dehydrogenase catalytic domain-like"/>
    <property type="match status" value="1"/>
</dbReference>
<dbReference type="GO" id="GO:0003714">
    <property type="term" value="F:transcription corepressor activity"/>
    <property type="evidence" value="ECO:0007669"/>
    <property type="project" value="InterPro"/>
</dbReference>
<dbReference type="PROSITE" id="PS00671">
    <property type="entry name" value="D_2_HYDROXYACID_DH_3"/>
    <property type="match status" value="1"/>
</dbReference>
<comment type="similarity">
    <text evidence="1 4">Belongs to the D-isomer specific 2-hydroxyacid dehydrogenase family.</text>
</comment>
<dbReference type="Pfam" id="PF00389">
    <property type="entry name" value="2-Hacid_dh"/>
    <property type="match status" value="1"/>
</dbReference>
<reference evidence="7" key="1">
    <citation type="journal article" date="2021" name="Front. Microbiol.">
        <title>Cellular and Genomic Properties of Haloferax gibbonsii LR2-5, the Host of Euryarchaeal Virus HFTV1.</title>
        <authorList>
            <person name="Tittes C."/>
            <person name="Schwarzer S."/>
            <person name="Pfeiffer F."/>
            <person name="Dyall-Smith M."/>
            <person name="Rodriguez-Franco M."/>
            <person name="Oksanen H.M."/>
            <person name="Quax T.E.F."/>
        </authorList>
    </citation>
    <scope>NUCLEOTIDE SEQUENCE</scope>
    <source>
        <strain evidence="7">LR2-5</strain>
    </source>
</reference>
<organism evidence="7 8">
    <name type="scientific">Haloferax gibbonsii</name>
    <dbReference type="NCBI Taxonomy" id="35746"/>
    <lineage>
        <taxon>Archaea</taxon>
        <taxon>Methanobacteriati</taxon>
        <taxon>Methanobacteriota</taxon>
        <taxon>Stenosarchaea group</taxon>
        <taxon>Halobacteria</taxon>
        <taxon>Halobacteriales</taxon>
        <taxon>Haloferacaceae</taxon>
        <taxon>Haloferax</taxon>
    </lineage>
</organism>